<accession>A0A0N7KSB0</accession>
<dbReference type="EMBL" id="AP014967">
    <property type="protein sequence ID" value="BAT12314.1"/>
    <property type="molecule type" value="Genomic_DNA"/>
</dbReference>
<protein>
    <submittedName>
        <fullName evidence="1">Os11g0106083 protein</fullName>
    </submittedName>
</protein>
<dbReference type="PaxDb" id="39947-A0A0N7KSB0"/>
<reference evidence="1 2" key="2">
    <citation type="journal article" date="2013" name="Plant Cell Physiol.">
        <title>Rice Annotation Project Database (RAP-DB): an integrative and interactive database for rice genomics.</title>
        <authorList>
            <person name="Sakai H."/>
            <person name="Lee S.S."/>
            <person name="Tanaka T."/>
            <person name="Numa H."/>
            <person name="Kim J."/>
            <person name="Kawahara Y."/>
            <person name="Wakimoto H."/>
            <person name="Yang C.C."/>
            <person name="Iwamoto M."/>
            <person name="Abe T."/>
            <person name="Yamada Y."/>
            <person name="Muto A."/>
            <person name="Inokuchi H."/>
            <person name="Ikemura T."/>
            <person name="Matsumoto T."/>
            <person name="Sasaki T."/>
            <person name="Itoh T."/>
        </authorList>
    </citation>
    <scope>NUCLEOTIDE SEQUENCE [LARGE SCALE GENOMIC DNA]</scope>
    <source>
        <strain evidence="2">cv. Nipponbare</strain>
    </source>
</reference>
<sequence>MALDMAYAKPSNIHQLKNELRSCAILATEPVDGADEGEVELRRPTEARVLGADVGAHRRRRRRAPPALPGSLLLRSTARRRAPVVVGRRRRCTAAAVLLLLLLACTSHI</sequence>
<keyword evidence="2" id="KW-1185">Reference proteome</keyword>
<reference evidence="1 2" key="3">
    <citation type="journal article" date="2013" name="Rice">
        <title>Improvement of the Oryza sativa Nipponbare reference genome using next generation sequence and optical map data.</title>
        <authorList>
            <person name="Kawahara Y."/>
            <person name="de la Bastide M."/>
            <person name="Hamilton J.P."/>
            <person name="Kanamori H."/>
            <person name="McCombie W.R."/>
            <person name="Ouyang S."/>
            <person name="Schwartz D.C."/>
            <person name="Tanaka T."/>
            <person name="Wu J."/>
            <person name="Zhou S."/>
            <person name="Childs K.L."/>
            <person name="Davidson R.M."/>
            <person name="Lin H."/>
            <person name="Quesada-Ocampo L."/>
            <person name="Vaillancourt B."/>
            <person name="Sakai H."/>
            <person name="Lee S.S."/>
            <person name="Kim J."/>
            <person name="Numa H."/>
            <person name="Itoh T."/>
            <person name="Buell C.R."/>
            <person name="Matsumoto T."/>
        </authorList>
    </citation>
    <scope>NUCLEOTIDE SEQUENCE [LARGE SCALE GENOMIC DNA]</scope>
    <source>
        <strain evidence="2">cv. Nipponbare</strain>
    </source>
</reference>
<dbReference type="eggNOG" id="ENOG502R5AY">
    <property type="taxonomic scope" value="Eukaryota"/>
</dbReference>
<dbReference type="Gramene" id="Os11t0106083-01">
    <property type="protein sequence ID" value="Os11t0106083-01"/>
    <property type="gene ID" value="Os11g0106083"/>
</dbReference>
<dbReference type="Proteomes" id="UP000059680">
    <property type="component" value="Chromosome 11"/>
</dbReference>
<dbReference type="InParanoid" id="A0A0N7KSB0"/>
<evidence type="ECO:0000313" key="2">
    <source>
        <dbReference type="Proteomes" id="UP000059680"/>
    </source>
</evidence>
<organism evidence="1 2">
    <name type="scientific">Oryza sativa subsp. japonica</name>
    <name type="common">Rice</name>
    <dbReference type="NCBI Taxonomy" id="39947"/>
    <lineage>
        <taxon>Eukaryota</taxon>
        <taxon>Viridiplantae</taxon>
        <taxon>Streptophyta</taxon>
        <taxon>Embryophyta</taxon>
        <taxon>Tracheophyta</taxon>
        <taxon>Spermatophyta</taxon>
        <taxon>Magnoliopsida</taxon>
        <taxon>Liliopsida</taxon>
        <taxon>Poales</taxon>
        <taxon>Poaceae</taxon>
        <taxon>BOP clade</taxon>
        <taxon>Oryzoideae</taxon>
        <taxon>Oryzeae</taxon>
        <taxon>Oryzinae</taxon>
        <taxon>Oryza</taxon>
        <taxon>Oryza sativa</taxon>
    </lineage>
</organism>
<evidence type="ECO:0000313" key="1">
    <source>
        <dbReference type="EMBL" id="BAT12314.1"/>
    </source>
</evidence>
<gene>
    <name evidence="1" type="ordered locus">Os11g0106083</name>
    <name evidence="1" type="ORF">OSNPB_110106083</name>
</gene>
<dbReference type="AlphaFoldDB" id="A0A0N7KSB0"/>
<proteinExistence type="predicted"/>
<name>A0A0N7KSB0_ORYSJ</name>
<reference evidence="2" key="1">
    <citation type="journal article" date="2005" name="Nature">
        <title>The map-based sequence of the rice genome.</title>
        <authorList>
            <consortium name="International rice genome sequencing project (IRGSP)"/>
            <person name="Matsumoto T."/>
            <person name="Wu J."/>
            <person name="Kanamori H."/>
            <person name="Katayose Y."/>
            <person name="Fujisawa M."/>
            <person name="Namiki N."/>
            <person name="Mizuno H."/>
            <person name="Yamamoto K."/>
            <person name="Antonio B.A."/>
            <person name="Baba T."/>
            <person name="Sakata K."/>
            <person name="Nagamura Y."/>
            <person name="Aoki H."/>
            <person name="Arikawa K."/>
            <person name="Arita K."/>
            <person name="Bito T."/>
            <person name="Chiden Y."/>
            <person name="Fujitsuka N."/>
            <person name="Fukunaka R."/>
            <person name="Hamada M."/>
            <person name="Harada C."/>
            <person name="Hayashi A."/>
            <person name="Hijishita S."/>
            <person name="Honda M."/>
            <person name="Hosokawa S."/>
            <person name="Ichikawa Y."/>
            <person name="Idonuma A."/>
            <person name="Iijima M."/>
            <person name="Ikeda M."/>
            <person name="Ikeno M."/>
            <person name="Ito K."/>
            <person name="Ito S."/>
            <person name="Ito T."/>
            <person name="Ito Y."/>
            <person name="Ito Y."/>
            <person name="Iwabuchi A."/>
            <person name="Kamiya K."/>
            <person name="Karasawa W."/>
            <person name="Kurita K."/>
            <person name="Katagiri S."/>
            <person name="Kikuta A."/>
            <person name="Kobayashi H."/>
            <person name="Kobayashi N."/>
            <person name="Machita K."/>
            <person name="Maehara T."/>
            <person name="Masukawa M."/>
            <person name="Mizubayashi T."/>
            <person name="Mukai Y."/>
            <person name="Nagasaki H."/>
            <person name="Nagata Y."/>
            <person name="Naito S."/>
            <person name="Nakashima M."/>
            <person name="Nakama Y."/>
            <person name="Nakamichi Y."/>
            <person name="Nakamura M."/>
            <person name="Meguro A."/>
            <person name="Negishi M."/>
            <person name="Ohta I."/>
            <person name="Ohta T."/>
            <person name="Okamoto M."/>
            <person name="Ono N."/>
            <person name="Saji S."/>
            <person name="Sakaguchi M."/>
            <person name="Sakai K."/>
            <person name="Shibata M."/>
            <person name="Shimokawa T."/>
            <person name="Song J."/>
            <person name="Takazaki Y."/>
            <person name="Terasawa K."/>
            <person name="Tsugane M."/>
            <person name="Tsuji K."/>
            <person name="Ueda S."/>
            <person name="Waki K."/>
            <person name="Yamagata H."/>
            <person name="Yamamoto M."/>
            <person name="Yamamoto S."/>
            <person name="Yamane H."/>
            <person name="Yoshiki S."/>
            <person name="Yoshihara R."/>
            <person name="Yukawa K."/>
            <person name="Zhong H."/>
            <person name="Yano M."/>
            <person name="Yuan Q."/>
            <person name="Ouyang S."/>
            <person name="Liu J."/>
            <person name="Jones K.M."/>
            <person name="Gansberger K."/>
            <person name="Moffat K."/>
            <person name="Hill J."/>
            <person name="Bera J."/>
            <person name="Fadrosh D."/>
            <person name="Jin S."/>
            <person name="Johri S."/>
            <person name="Kim M."/>
            <person name="Overton L."/>
            <person name="Reardon M."/>
            <person name="Tsitrin T."/>
            <person name="Vuong H."/>
            <person name="Weaver B."/>
            <person name="Ciecko A."/>
            <person name="Tallon L."/>
            <person name="Jackson J."/>
            <person name="Pai G."/>
            <person name="Aken S.V."/>
            <person name="Utterback T."/>
            <person name="Reidmuller S."/>
            <person name="Feldblyum T."/>
            <person name="Hsiao J."/>
            <person name="Zismann V."/>
            <person name="Iobst S."/>
            <person name="de Vazeille A.R."/>
            <person name="Buell C.R."/>
            <person name="Ying K."/>
            <person name="Li Y."/>
            <person name="Lu T."/>
            <person name="Huang Y."/>
            <person name="Zhao Q."/>
            <person name="Feng Q."/>
            <person name="Zhang L."/>
            <person name="Zhu J."/>
            <person name="Weng Q."/>
            <person name="Mu J."/>
            <person name="Lu Y."/>
            <person name="Fan D."/>
            <person name="Liu Y."/>
            <person name="Guan J."/>
            <person name="Zhang Y."/>
            <person name="Yu S."/>
            <person name="Liu X."/>
            <person name="Zhang Y."/>
            <person name="Hong G."/>
            <person name="Han B."/>
            <person name="Choisne N."/>
            <person name="Demange N."/>
            <person name="Orjeda G."/>
            <person name="Samain S."/>
            <person name="Cattolico L."/>
            <person name="Pelletier E."/>
            <person name="Couloux A."/>
            <person name="Segurens B."/>
            <person name="Wincker P."/>
            <person name="D'Hont A."/>
            <person name="Scarpelli C."/>
            <person name="Weissenbach J."/>
            <person name="Salanoubat M."/>
            <person name="Quetier F."/>
            <person name="Yu Y."/>
            <person name="Kim H.R."/>
            <person name="Rambo T."/>
            <person name="Currie J."/>
            <person name="Collura K."/>
            <person name="Luo M."/>
            <person name="Yang T."/>
            <person name="Ammiraju J.S.S."/>
            <person name="Engler F."/>
            <person name="Soderlund C."/>
            <person name="Wing R.A."/>
            <person name="Palmer L.E."/>
            <person name="de la Bastide M."/>
            <person name="Spiegel L."/>
            <person name="Nascimento L."/>
            <person name="Zutavern T."/>
            <person name="O'Shaughnessy A."/>
            <person name="Dike S."/>
            <person name="Dedhia N."/>
            <person name="Preston R."/>
            <person name="Balija V."/>
            <person name="McCombie W.R."/>
            <person name="Chow T."/>
            <person name="Chen H."/>
            <person name="Chung M."/>
            <person name="Chen C."/>
            <person name="Shaw J."/>
            <person name="Wu H."/>
            <person name="Hsiao K."/>
            <person name="Chao Y."/>
            <person name="Chu M."/>
            <person name="Cheng C."/>
            <person name="Hour A."/>
            <person name="Lee P."/>
            <person name="Lin S."/>
            <person name="Lin Y."/>
            <person name="Liou J."/>
            <person name="Liu S."/>
            <person name="Hsing Y."/>
            <person name="Raghuvanshi S."/>
            <person name="Mohanty A."/>
            <person name="Bharti A.K."/>
            <person name="Gaur A."/>
            <person name="Gupta V."/>
            <person name="Kumar D."/>
            <person name="Ravi V."/>
            <person name="Vij S."/>
            <person name="Kapur A."/>
            <person name="Khurana P."/>
            <person name="Khurana P."/>
            <person name="Khurana J.P."/>
            <person name="Tyagi A.K."/>
            <person name="Gaikwad K."/>
            <person name="Singh A."/>
            <person name="Dalal V."/>
            <person name="Srivastava S."/>
            <person name="Dixit A."/>
            <person name="Pal A.K."/>
            <person name="Ghazi I.A."/>
            <person name="Yadav M."/>
            <person name="Pandit A."/>
            <person name="Bhargava A."/>
            <person name="Sureshbabu K."/>
            <person name="Batra K."/>
            <person name="Sharma T.R."/>
            <person name="Mohapatra T."/>
            <person name="Singh N.K."/>
            <person name="Messing J."/>
            <person name="Nelson A.B."/>
            <person name="Fuks G."/>
            <person name="Kavchok S."/>
            <person name="Keizer G."/>
            <person name="Linton E."/>
            <person name="Llaca V."/>
            <person name="Song R."/>
            <person name="Tanyolac B."/>
            <person name="Young S."/>
            <person name="Ho-Il K."/>
            <person name="Hahn J.H."/>
            <person name="Sangsakoo G."/>
            <person name="Vanavichit A."/>
            <person name="de Mattos Luiz.A.T."/>
            <person name="Zimmer P.D."/>
            <person name="Malone G."/>
            <person name="Dellagostin O."/>
            <person name="de Oliveira A.C."/>
            <person name="Bevan M."/>
            <person name="Bancroft I."/>
            <person name="Minx P."/>
            <person name="Cordum H."/>
            <person name="Wilson R."/>
            <person name="Cheng Z."/>
            <person name="Jin W."/>
            <person name="Jiang J."/>
            <person name="Leong S.A."/>
            <person name="Iwama H."/>
            <person name="Gojobori T."/>
            <person name="Itoh T."/>
            <person name="Niimura Y."/>
            <person name="Fujii Y."/>
            <person name="Habara T."/>
            <person name="Sakai H."/>
            <person name="Sato Y."/>
            <person name="Wilson G."/>
            <person name="Kumar K."/>
            <person name="McCouch S."/>
            <person name="Juretic N."/>
            <person name="Hoen D."/>
            <person name="Wright S."/>
            <person name="Bruskiewich R."/>
            <person name="Bureau T."/>
            <person name="Miyao A."/>
            <person name="Hirochika H."/>
            <person name="Nishikawa T."/>
            <person name="Kadowaki K."/>
            <person name="Sugiura M."/>
            <person name="Burr B."/>
            <person name="Sasaki T."/>
        </authorList>
    </citation>
    <scope>NUCLEOTIDE SEQUENCE [LARGE SCALE GENOMIC DNA]</scope>
    <source>
        <strain evidence="2">cv. Nipponbare</strain>
    </source>
</reference>